<dbReference type="PANTHER" id="PTHR32401:SF48">
    <property type="entry name" value="LEGUME LECTIN DOMAIN-CONTAINING PROTEIN"/>
    <property type="match status" value="1"/>
</dbReference>
<keyword evidence="1" id="KW-0732">Signal</keyword>
<organism evidence="2 3">
    <name type="scientific">Listeria booriae</name>
    <dbReference type="NCBI Taxonomy" id="1552123"/>
    <lineage>
        <taxon>Bacteria</taxon>
        <taxon>Bacillati</taxon>
        <taxon>Bacillota</taxon>
        <taxon>Bacilli</taxon>
        <taxon>Bacillales</taxon>
        <taxon>Listeriaceae</taxon>
        <taxon>Listeria</taxon>
    </lineage>
</organism>
<name>A0A841Y1Y5_9LIST</name>
<dbReference type="PANTHER" id="PTHR32401">
    <property type="entry name" value="CONCANAVALIN A-LIKE LECTIN FAMILY PROTEIN"/>
    <property type="match status" value="1"/>
</dbReference>
<sequence>MKKKISFVFLVCLLFCLAPHQAFANNADSPPTGIKLEDIFQVPAGANSSVIPQEGLDVVEITPDSKNQAGAIWNTPNNMMDLTKDFEASMYMYFGDKGSKAADGMAFVMQADKNGNEAFRTGEGARLGVWDSTKAGEWGLAIMNSFAVEFDTYFNSDFDEGLNKNYNHIAWNFPGKKEAYVDSGFPFKSRSLVHRDIRYPANSYLSDDQWHPFEVKWNAATQTLTYKFDALNPVSVPIDVQSVFGTTEVYWGFTGSTGGSFANNRVVFEKVPGLVEGEITEEIMDQEGKSVKNRDTYSGDILTHELKATYLSGKVDWKKIVLNKRLNEHVNFIPGTLRQVNEDGEETFLSDVYFKDNELKYPIGTLSEKNAEKTIRFDVEIKDVEQNTTVTETSVAKGENHTTHTEGFPYNIKKNAAPKIKLTQSGEIISVKQEESFQLKGTWSDRDSQSASIYYQIDDNEPVLALSEQANPVLGEENNFSIPIETDLMDSGEHEIKVYAIDDDGAKSNIDKLTLRILGILKLTSLPEYNFGLYDIPSTNKLVFPVTPPKIELSDTRGVGSQWHLKMRLEEPLKNEMGQSMSLIYVDSSNNKNYLNEEDAISIQSGKTSENPLQSIEWGSDKGLAVEVLPSSYVGEYSGKVEWILEDTP</sequence>
<comment type="caution">
    <text evidence="2">The sequence shown here is derived from an EMBL/GenBank/DDBJ whole genome shotgun (WGS) entry which is preliminary data.</text>
</comment>
<dbReference type="InterPro" id="IPR013320">
    <property type="entry name" value="ConA-like_dom_sf"/>
</dbReference>
<gene>
    <name evidence="2" type="ORF">HB847_02845</name>
</gene>
<dbReference type="CDD" id="cd01951">
    <property type="entry name" value="lectin_L-type"/>
    <property type="match status" value="1"/>
</dbReference>
<dbReference type="RefSeq" id="WP_185376012.1">
    <property type="nucleotide sequence ID" value="NZ_JAARPL010000002.1"/>
</dbReference>
<reference evidence="2 3" key="1">
    <citation type="submission" date="2020-03" db="EMBL/GenBank/DDBJ databases">
        <title>Soil Listeria distribution.</title>
        <authorList>
            <person name="Liao J."/>
            <person name="Wiedmann M."/>
        </authorList>
    </citation>
    <scope>NUCLEOTIDE SEQUENCE [LARGE SCALE GENOMIC DNA]</scope>
    <source>
        <strain evidence="2 3">FSL L7-1681</strain>
    </source>
</reference>
<dbReference type="Proteomes" id="UP000591929">
    <property type="component" value="Unassembled WGS sequence"/>
</dbReference>
<dbReference type="InterPro" id="IPR050258">
    <property type="entry name" value="Leguminous_Lectin"/>
</dbReference>
<dbReference type="AlphaFoldDB" id="A0A841Y1Y5"/>
<dbReference type="EMBL" id="JAARPL010000002">
    <property type="protein sequence ID" value="MBC1371293.1"/>
    <property type="molecule type" value="Genomic_DNA"/>
</dbReference>
<proteinExistence type="predicted"/>
<evidence type="ECO:0000313" key="3">
    <source>
        <dbReference type="Proteomes" id="UP000591929"/>
    </source>
</evidence>
<dbReference type="SUPFAM" id="SSF49899">
    <property type="entry name" value="Concanavalin A-like lectins/glucanases"/>
    <property type="match status" value="1"/>
</dbReference>
<feature type="chain" id="PRO_5032320720" description="Legume lectin domain-containing protein" evidence="1">
    <location>
        <begin position="25"/>
        <end position="649"/>
    </location>
</feature>
<feature type="signal peptide" evidence="1">
    <location>
        <begin position="1"/>
        <end position="24"/>
    </location>
</feature>
<accession>A0A841Y1Y5</accession>
<dbReference type="Pfam" id="PF18483">
    <property type="entry name" value="Lectin_L-type_dom"/>
    <property type="match status" value="1"/>
</dbReference>
<dbReference type="InterPro" id="IPR056573">
    <property type="entry name" value="Lectin_L-type_dom"/>
</dbReference>
<evidence type="ECO:0008006" key="4">
    <source>
        <dbReference type="Google" id="ProtNLM"/>
    </source>
</evidence>
<protein>
    <recommendedName>
        <fullName evidence="4">Legume lectin domain-containing protein</fullName>
    </recommendedName>
</protein>
<evidence type="ECO:0000256" key="1">
    <source>
        <dbReference type="SAM" id="SignalP"/>
    </source>
</evidence>
<evidence type="ECO:0000313" key="2">
    <source>
        <dbReference type="EMBL" id="MBC1371293.1"/>
    </source>
</evidence>
<dbReference type="Gene3D" id="2.60.120.200">
    <property type="match status" value="1"/>
</dbReference>